<feature type="chain" id="PRO_5016078499" description="Peptidase M10 metallopeptidase domain-containing protein" evidence="5">
    <location>
        <begin position="20"/>
        <end position="392"/>
    </location>
</feature>
<gene>
    <name evidence="7" type="ORF">DI536_31125</name>
</gene>
<keyword evidence="4" id="KW-0862">Zinc</keyword>
<evidence type="ECO:0000313" key="7">
    <source>
        <dbReference type="EMBL" id="PZR05916.1"/>
    </source>
</evidence>
<sequence>MLPRLLPLFITLISLPAFAFELQTDEQGDLVQWRKAVSFVVDEALAAKLGANEARDAVTGLVAEIRNAVPGLPFDARVGALSDGAVGYQAGRENTNAVVAVADWPYAPSNLAVTLTTLNARTNEILDTDILFNVSGHLLSILPGHETHYDRGFDFQNALTHEVGHALGLAHNDADEGLVMFSSTFPGELSKRTLKQDDRDGLATLYGAGLPATNTNASVAGSNSRLGAEGEEGPVAGCSATGAMPMLLVGLLGLLRNRRRAASAVVAAGAMFAGSTALAAEPARPELQKADAVALARVLDRTSATHPTTPGLIYTRLTLSTSSCLKGSCDDLGSVVVWGGRVGDIEQVVSHEPVPATGAEVLVIRTGRVVSVQPAPAKNSNPVVGPLQTATH</sequence>
<comment type="caution">
    <text evidence="7">The sequence shown here is derived from an EMBL/GenBank/DDBJ whole genome shotgun (WGS) entry which is preliminary data.</text>
</comment>
<accession>A0A2W5T1U3</accession>
<evidence type="ECO:0000259" key="6">
    <source>
        <dbReference type="Pfam" id="PF00413"/>
    </source>
</evidence>
<proteinExistence type="predicted"/>
<dbReference type="PRINTS" id="PR00138">
    <property type="entry name" value="MATRIXIN"/>
</dbReference>
<dbReference type="InterPro" id="IPR001818">
    <property type="entry name" value="Pept_M10_metallopeptidase"/>
</dbReference>
<evidence type="ECO:0000256" key="4">
    <source>
        <dbReference type="ARBA" id="ARBA00022833"/>
    </source>
</evidence>
<keyword evidence="5" id="KW-0732">Signal</keyword>
<dbReference type="GO" id="GO:0031012">
    <property type="term" value="C:extracellular matrix"/>
    <property type="evidence" value="ECO:0007669"/>
    <property type="project" value="InterPro"/>
</dbReference>
<evidence type="ECO:0000313" key="8">
    <source>
        <dbReference type="Proteomes" id="UP000249061"/>
    </source>
</evidence>
<dbReference type="GO" id="GO:0004222">
    <property type="term" value="F:metalloendopeptidase activity"/>
    <property type="evidence" value="ECO:0007669"/>
    <property type="project" value="InterPro"/>
</dbReference>
<dbReference type="Gene3D" id="3.40.390.10">
    <property type="entry name" value="Collagenase (Catalytic Domain)"/>
    <property type="match status" value="1"/>
</dbReference>
<dbReference type="GO" id="GO:0006508">
    <property type="term" value="P:proteolysis"/>
    <property type="evidence" value="ECO:0007669"/>
    <property type="project" value="UniProtKB-KW"/>
</dbReference>
<evidence type="ECO:0000256" key="1">
    <source>
        <dbReference type="ARBA" id="ARBA00022670"/>
    </source>
</evidence>
<evidence type="ECO:0000256" key="2">
    <source>
        <dbReference type="ARBA" id="ARBA00022723"/>
    </source>
</evidence>
<keyword evidence="1" id="KW-0645">Protease</keyword>
<reference evidence="7 8" key="1">
    <citation type="submission" date="2017-08" db="EMBL/GenBank/DDBJ databases">
        <title>Infants hospitalized years apart are colonized by the same room-sourced microbial strains.</title>
        <authorList>
            <person name="Brooks B."/>
            <person name="Olm M.R."/>
            <person name="Firek B.A."/>
            <person name="Baker R."/>
            <person name="Thomas B.C."/>
            <person name="Morowitz M.J."/>
            <person name="Banfield J.F."/>
        </authorList>
    </citation>
    <scope>NUCLEOTIDE SEQUENCE [LARGE SCALE GENOMIC DNA]</scope>
    <source>
        <strain evidence="7">S2_003_000_R2_14</strain>
    </source>
</reference>
<name>A0A2W5T1U3_9BACT</name>
<keyword evidence="3" id="KW-0378">Hydrolase</keyword>
<keyword evidence="2" id="KW-0479">Metal-binding</keyword>
<evidence type="ECO:0000256" key="5">
    <source>
        <dbReference type="SAM" id="SignalP"/>
    </source>
</evidence>
<dbReference type="Proteomes" id="UP000249061">
    <property type="component" value="Unassembled WGS sequence"/>
</dbReference>
<dbReference type="EMBL" id="QFQP01000041">
    <property type="protein sequence ID" value="PZR05916.1"/>
    <property type="molecule type" value="Genomic_DNA"/>
</dbReference>
<organism evidence="7 8">
    <name type="scientific">Archangium gephyra</name>
    <dbReference type="NCBI Taxonomy" id="48"/>
    <lineage>
        <taxon>Bacteria</taxon>
        <taxon>Pseudomonadati</taxon>
        <taxon>Myxococcota</taxon>
        <taxon>Myxococcia</taxon>
        <taxon>Myxococcales</taxon>
        <taxon>Cystobacterineae</taxon>
        <taxon>Archangiaceae</taxon>
        <taxon>Archangium</taxon>
    </lineage>
</organism>
<dbReference type="Pfam" id="PF00413">
    <property type="entry name" value="Peptidase_M10"/>
    <property type="match status" value="1"/>
</dbReference>
<dbReference type="SUPFAM" id="SSF55486">
    <property type="entry name" value="Metalloproteases ('zincins'), catalytic domain"/>
    <property type="match status" value="1"/>
</dbReference>
<dbReference type="AlphaFoldDB" id="A0A2W5T1U3"/>
<dbReference type="InterPro" id="IPR024079">
    <property type="entry name" value="MetalloPept_cat_dom_sf"/>
</dbReference>
<dbReference type="InterPro" id="IPR021190">
    <property type="entry name" value="Pept_M10A"/>
</dbReference>
<feature type="domain" description="Peptidase M10 metallopeptidase" evidence="6">
    <location>
        <begin position="138"/>
        <end position="207"/>
    </location>
</feature>
<evidence type="ECO:0000256" key="3">
    <source>
        <dbReference type="ARBA" id="ARBA00022801"/>
    </source>
</evidence>
<protein>
    <recommendedName>
        <fullName evidence="6">Peptidase M10 metallopeptidase domain-containing protein</fullName>
    </recommendedName>
</protein>
<dbReference type="GO" id="GO:0008270">
    <property type="term" value="F:zinc ion binding"/>
    <property type="evidence" value="ECO:0007669"/>
    <property type="project" value="InterPro"/>
</dbReference>
<feature type="signal peptide" evidence="5">
    <location>
        <begin position="1"/>
        <end position="19"/>
    </location>
</feature>